<dbReference type="GO" id="GO:0019242">
    <property type="term" value="P:methylglyoxal biosynthetic process"/>
    <property type="evidence" value="ECO:0007669"/>
    <property type="project" value="UniProtKB-UniRule"/>
</dbReference>
<feature type="binding site" evidence="1">
    <location>
        <begin position="63"/>
        <end position="64"/>
    </location>
    <ligand>
        <name>substrate</name>
    </ligand>
</feature>
<dbReference type="InterPro" id="IPR036914">
    <property type="entry name" value="MGS-like_dom_sf"/>
</dbReference>
<dbReference type="HAMAP" id="MF_00549">
    <property type="entry name" value="Methylglyoxal_synth"/>
    <property type="match status" value="1"/>
</dbReference>
<comment type="similarity">
    <text evidence="1">Belongs to the methylglyoxal synthase family.</text>
</comment>
<feature type="binding site" evidence="1">
    <location>
        <position position="17"/>
    </location>
    <ligand>
        <name>substrate</name>
    </ligand>
</feature>
<evidence type="ECO:0000259" key="3">
    <source>
        <dbReference type="PROSITE" id="PS51855"/>
    </source>
</evidence>
<dbReference type="Gene3D" id="3.40.50.1380">
    <property type="entry name" value="Methylglyoxal synthase-like domain"/>
    <property type="match status" value="1"/>
</dbReference>
<dbReference type="PANTHER" id="PTHR30492">
    <property type="entry name" value="METHYLGLYOXAL SYNTHASE"/>
    <property type="match status" value="1"/>
</dbReference>
<evidence type="ECO:0000313" key="4">
    <source>
        <dbReference type="EMBL" id="TMQ53795.1"/>
    </source>
</evidence>
<dbReference type="GO" id="GO:0005829">
    <property type="term" value="C:cytosol"/>
    <property type="evidence" value="ECO:0007669"/>
    <property type="project" value="TreeGrafter"/>
</dbReference>
<reference evidence="4 5" key="1">
    <citation type="journal article" date="2019" name="Nat. Microbiol.">
        <title>Mediterranean grassland soil C-N compound turnover is dependent on rainfall and depth, and is mediated by genomically divergent microorganisms.</title>
        <authorList>
            <person name="Diamond S."/>
            <person name="Andeer P.F."/>
            <person name="Li Z."/>
            <person name="Crits-Christoph A."/>
            <person name="Burstein D."/>
            <person name="Anantharaman K."/>
            <person name="Lane K.R."/>
            <person name="Thomas B.C."/>
            <person name="Pan C."/>
            <person name="Northen T.R."/>
            <person name="Banfield J.F."/>
        </authorList>
    </citation>
    <scope>NUCLEOTIDE SEQUENCE [LARGE SCALE GENOMIC DNA]</scope>
    <source>
        <strain evidence="4">WS_2</strain>
    </source>
</reference>
<evidence type="ECO:0000256" key="1">
    <source>
        <dbReference type="HAMAP-Rule" id="MF_00549"/>
    </source>
</evidence>
<dbReference type="EMBL" id="VBOS01000288">
    <property type="protein sequence ID" value="TMQ53795.1"/>
    <property type="molecule type" value="Genomic_DNA"/>
</dbReference>
<dbReference type="GO" id="GO:0008929">
    <property type="term" value="F:methylglyoxal synthase activity"/>
    <property type="evidence" value="ECO:0007669"/>
    <property type="project" value="UniProtKB-UniRule"/>
</dbReference>
<gene>
    <name evidence="1" type="primary">mgsA</name>
    <name evidence="4" type="ORF">E6K72_08155</name>
</gene>
<dbReference type="Pfam" id="PF02142">
    <property type="entry name" value="MGS"/>
    <property type="match status" value="1"/>
</dbReference>
<feature type="domain" description="MGS-like" evidence="3">
    <location>
        <begin position="4"/>
        <end position="154"/>
    </location>
</feature>
<dbReference type="CDD" id="cd01422">
    <property type="entry name" value="MGS"/>
    <property type="match status" value="1"/>
</dbReference>
<dbReference type="EC" id="4.2.3.3" evidence="1"/>
<dbReference type="PANTHER" id="PTHR30492:SF0">
    <property type="entry name" value="METHYLGLYOXAL SYNTHASE"/>
    <property type="match status" value="1"/>
</dbReference>
<dbReference type="InterPro" id="IPR011607">
    <property type="entry name" value="MGS-like_dom"/>
</dbReference>
<comment type="function">
    <text evidence="1">Catalyzes the formation of methylglyoxal from dihydroxyacetone phosphate.</text>
</comment>
<comment type="caution">
    <text evidence="4">The sequence shown here is derived from an EMBL/GenBank/DDBJ whole genome shotgun (WGS) entry which is preliminary data.</text>
</comment>
<proteinExistence type="inferred from homology"/>
<feature type="active site" description="Proton donor/acceptor" evidence="1 2">
    <location>
        <position position="69"/>
    </location>
</feature>
<dbReference type="InterPro" id="IPR004363">
    <property type="entry name" value="Methylgl_synth"/>
</dbReference>
<dbReference type="NCBIfam" id="NF003559">
    <property type="entry name" value="PRK05234.1"/>
    <property type="match status" value="1"/>
</dbReference>
<evidence type="ECO:0000313" key="5">
    <source>
        <dbReference type="Proteomes" id="UP000317716"/>
    </source>
</evidence>
<dbReference type="Proteomes" id="UP000317716">
    <property type="component" value="Unassembled WGS sequence"/>
</dbReference>
<dbReference type="SUPFAM" id="SSF52335">
    <property type="entry name" value="Methylglyoxal synthase-like"/>
    <property type="match status" value="1"/>
</dbReference>
<dbReference type="InterPro" id="IPR018148">
    <property type="entry name" value="Methylglyoxal_synth_AS"/>
</dbReference>
<feature type="binding site" evidence="1">
    <location>
        <begin position="43"/>
        <end position="46"/>
    </location>
    <ligand>
        <name>substrate</name>
    </ligand>
</feature>
<dbReference type="PIRSF" id="PIRSF006614">
    <property type="entry name" value="Methylglyox_syn"/>
    <property type="match status" value="1"/>
</dbReference>
<organism evidence="4 5">
    <name type="scientific">Eiseniibacteriota bacterium</name>
    <dbReference type="NCBI Taxonomy" id="2212470"/>
    <lineage>
        <taxon>Bacteria</taxon>
        <taxon>Candidatus Eiseniibacteriota</taxon>
    </lineage>
</organism>
<evidence type="ECO:0000256" key="2">
    <source>
        <dbReference type="PIRSR" id="PIRSR006614-1"/>
    </source>
</evidence>
<feature type="binding site" evidence="1">
    <location>
        <position position="96"/>
    </location>
    <ligand>
        <name>substrate</name>
    </ligand>
</feature>
<protein>
    <recommendedName>
        <fullName evidence="1">Methylglyoxal synthase</fullName>
        <shortName evidence="1">MGS</shortName>
        <ecNumber evidence="1">4.2.3.3</ecNumber>
    </recommendedName>
</protein>
<feature type="binding site" evidence="1">
    <location>
        <position position="21"/>
    </location>
    <ligand>
        <name>substrate</name>
    </ligand>
</feature>
<comment type="catalytic activity">
    <reaction evidence="1">
        <text>dihydroxyacetone phosphate = methylglyoxal + phosphate</text>
        <dbReference type="Rhea" id="RHEA:17937"/>
        <dbReference type="ChEBI" id="CHEBI:17158"/>
        <dbReference type="ChEBI" id="CHEBI:43474"/>
        <dbReference type="ChEBI" id="CHEBI:57642"/>
        <dbReference type="EC" id="4.2.3.3"/>
    </reaction>
</comment>
<keyword evidence="1 4" id="KW-0456">Lyase</keyword>
<dbReference type="NCBIfam" id="TIGR00160">
    <property type="entry name" value="MGSA"/>
    <property type="match status" value="1"/>
</dbReference>
<dbReference type="AlphaFoldDB" id="A0A538SQZ0"/>
<name>A0A538SQZ0_UNCEI</name>
<sequence>MSRVKMENVKKIVLIAHDSRKKDLLEWVQFNRDVLREHQLFATGTTGALIAPRARLDVTRFKSGPLGGDQQVGARISEGDLDILIFFWDPLEPQPHDPDVKALLRIAVLYNIPTACNRATADFLVASPLFHGEYERQLEDFASTREDFARGFGG</sequence>
<dbReference type="PROSITE" id="PS01335">
    <property type="entry name" value="METHYLGLYOXAL_SYNTH"/>
    <property type="match status" value="1"/>
</dbReference>
<dbReference type="PROSITE" id="PS51855">
    <property type="entry name" value="MGS"/>
    <property type="match status" value="1"/>
</dbReference>
<accession>A0A538SQZ0</accession>
<dbReference type="SMART" id="SM00851">
    <property type="entry name" value="MGS"/>
    <property type="match status" value="1"/>
</dbReference>